<keyword evidence="9" id="KW-1185">Reference proteome</keyword>
<dbReference type="GO" id="GO:0005524">
    <property type="term" value="F:ATP binding"/>
    <property type="evidence" value="ECO:0007669"/>
    <property type="project" value="UniProtKB-UniRule"/>
</dbReference>
<dbReference type="AlphaFoldDB" id="A0A833HQS6"/>
<feature type="binding site" evidence="5">
    <location>
        <begin position="165"/>
        <end position="168"/>
    </location>
    <ligand>
        <name>ATP</name>
        <dbReference type="ChEBI" id="CHEBI:30616"/>
    </ligand>
</feature>
<dbReference type="NCBIfam" id="NF004679">
    <property type="entry name" value="PRK06019.1-5"/>
    <property type="match status" value="1"/>
</dbReference>
<evidence type="ECO:0000256" key="4">
    <source>
        <dbReference type="ARBA" id="ARBA00022840"/>
    </source>
</evidence>
<dbReference type="Gene3D" id="3.30.1490.20">
    <property type="entry name" value="ATP-grasp fold, A domain"/>
    <property type="match status" value="1"/>
</dbReference>
<dbReference type="GO" id="GO:0006189">
    <property type="term" value="P:'de novo' IMP biosynthetic process"/>
    <property type="evidence" value="ECO:0007669"/>
    <property type="project" value="UniProtKB-UniRule"/>
</dbReference>
<accession>A0A833HQS6</accession>
<dbReference type="SUPFAM" id="SSF51246">
    <property type="entry name" value="Rudiment single hybrid motif"/>
    <property type="match status" value="1"/>
</dbReference>
<dbReference type="InterPro" id="IPR011054">
    <property type="entry name" value="Rudment_hybrid_motif"/>
</dbReference>
<feature type="binding site" evidence="5">
    <location>
        <position position="87"/>
    </location>
    <ligand>
        <name>ATP</name>
        <dbReference type="ChEBI" id="CHEBI:30616"/>
    </ligand>
</feature>
<comment type="similarity">
    <text evidence="5 6">Belongs to the PurK/PurT family.</text>
</comment>
<dbReference type="InterPro" id="IPR040686">
    <property type="entry name" value="PurK_C"/>
</dbReference>
<feature type="binding site" evidence="5">
    <location>
        <position position="173"/>
    </location>
    <ligand>
        <name>ATP</name>
        <dbReference type="ChEBI" id="CHEBI:30616"/>
    </ligand>
</feature>
<dbReference type="EMBL" id="WBZB01000011">
    <property type="protein sequence ID" value="KAB3532122.1"/>
    <property type="molecule type" value="Genomic_DNA"/>
</dbReference>
<dbReference type="OrthoDB" id="9804625at2"/>
<keyword evidence="3 5" id="KW-0658">Purine biosynthesis</keyword>
<name>A0A833HQS6_9FIRM</name>
<dbReference type="InterPro" id="IPR013815">
    <property type="entry name" value="ATP_grasp_subdomain_1"/>
</dbReference>
<dbReference type="GO" id="GO:0046872">
    <property type="term" value="F:metal ion binding"/>
    <property type="evidence" value="ECO:0007669"/>
    <property type="project" value="InterPro"/>
</dbReference>
<gene>
    <name evidence="5 6" type="primary">purK</name>
    <name evidence="8" type="ORF">F8153_03295</name>
</gene>
<dbReference type="Pfam" id="PF17769">
    <property type="entry name" value="PurK_C"/>
    <property type="match status" value="1"/>
</dbReference>
<dbReference type="SUPFAM" id="SSF52440">
    <property type="entry name" value="PreATP-grasp domain"/>
    <property type="match status" value="1"/>
</dbReference>
<dbReference type="Pfam" id="PF22660">
    <property type="entry name" value="RS_preATP-grasp-like"/>
    <property type="match status" value="1"/>
</dbReference>
<dbReference type="PROSITE" id="PS50975">
    <property type="entry name" value="ATP_GRASP"/>
    <property type="match status" value="1"/>
</dbReference>
<keyword evidence="1 5" id="KW-0436">Ligase</keyword>
<comment type="pathway">
    <text evidence="5 6">Purine metabolism; IMP biosynthesis via de novo pathway; 5-amino-1-(5-phospho-D-ribosyl)imidazole-4-carboxylate from 5-amino-1-(5-phospho-D-ribosyl)imidazole (N5-CAIR route): step 1/2.</text>
</comment>
<dbReference type="Proteomes" id="UP000465601">
    <property type="component" value="Unassembled WGS sequence"/>
</dbReference>
<feature type="binding site" evidence="5">
    <location>
        <position position="127"/>
    </location>
    <ligand>
        <name>ATP</name>
        <dbReference type="ChEBI" id="CHEBI:30616"/>
    </ligand>
</feature>
<evidence type="ECO:0000313" key="8">
    <source>
        <dbReference type="EMBL" id="KAB3532122.1"/>
    </source>
</evidence>
<sequence length="370" mass="41755">MMALEGKKLGLSFIILDPQPNCPAASVVDQQIIASFYDKDKIKELAELTDIITYEFEHIDAEVLIQLAKDGYKIYPSPYTLKIIQDKYHQKEFLKNHQIPLPDFRPINTLEDLRGAALEIGLPLILKSRRGGYDGKGNFLIRDEGQMTEAYKHLKGERENDLMVEAFVDFNMEVSAIVARSTEGQTAIYPLSENHHKNNILFTTLVPARISKKIENKAKETALKVMELLEGVGVFCIEMFVDAKDEILINEIAPRVHNSGHYSMEGCSTSQFYQHIRGILGLPLGSTDLIKPSVMMNLLGEDKSSGRARVVGYEDLMKTPEAYLHFYGKTETKPHRKMGHFTVLNDDLEKGLRIATDLKGKIKVIAEEDV</sequence>
<dbReference type="HAMAP" id="MF_01928">
    <property type="entry name" value="PurK"/>
    <property type="match status" value="1"/>
</dbReference>
<evidence type="ECO:0000256" key="6">
    <source>
        <dbReference type="RuleBase" id="RU361200"/>
    </source>
</evidence>
<dbReference type="InterPro" id="IPR016185">
    <property type="entry name" value="PreATP-grasp_dom_sf"/>
</dbReference>
<reference evidence="8 9" key="1">
    <citation type="submission" date="2019-10" db="EMBL/GenBank/DDBJ databases">
        <title>Alkaliphilus serpentinus sp. nov. and Alkaliphilus pronyensis sp. nov., two novel anaerobic alkaliphilic species isolated from the serpentinized-hosted hydrothermal field of the Prony Bay (New Caledonia).</title>
        <authorList>
            <person name="Postec A."/>
        </authorList>
    </citation>
    <scope>NUCLEOTIDE SEQUENCE [LARGE SCALE GENOMIC DNA]</scope>
    <source>
        <strain evidence="8 9">LacT</strain>
    </source>
</reference>
<feature type="binding site" evidence="5">
    <location>
        <begin position="250"/>
        <end position="251"/>
    </location>
    <ligand>
        <name>ATP</name>
        <dbReference type="ChEBI" id="CHEBI:30616"/>
    </ligand>
</feature>
<dbReference type="InterPro" id="IPR011761">
    <property type="entry name" value="ATP-grasp"/>
</dbReference>
<organism evidence="8 9">
    <name type="scientific">Alkaliphilus serpentinus</name>
    <dbReference type="NCBI Taxonomy" id="1482731"/>
    <lineage>
        <taxon>Bacteria</taxon>
        <taxon>Bacillati</taxon>
        <taxon>Bacillota</taxon>
        <taxon>Clostridia</taxon>
        <taxon>Peptostreptococcales</taxon>
        <taxon>Natronincolaceae</taxon>
        <taxon>Alkaliphilus</taxon>
    </lineage>
</organism>
<dbReference type="EC" id="6.3.4.18" evidence="5 6"/>
<dbReference type="FunFam" id="3.30.1490.20:FF:000015">
    <property type="entry name" value="N5-carboxyaminoimidazole ribonucleotide synthase"/>
    <property type="match status" value="1"/>
</dbReference>
<dbReference type="PANTHER" id="PTHR11609">
    <property type="entry name" value="PURINE BIOSYNTHESIS PROTEIN 6/7, PUR6/7"/>
    <property type="match status" value="1"/>
</dbReference>
<dbReference type="InterPro" id="IPR003135">
    <property type="entry name" value="ATP-grasp_carboxylate-amine"/>
</dbReference>
<evidence type="ECO:0000256" key="3">
    <source>
        <dbReference type="ARBA" id="ARBA00022755"/>
    </source>
</evidence>
<dbReference type="SUPFAM" id="SSF56059">
    <property type="entry name" value="Glutathione synthetase ATP-binding domain-like"/>
    <property type="match status" value="1"/>
</dbReference>
<dbReference type="Gene3D" id="3.30.470.20">
    <property type="entry name" value="ATP-grasp fold, B domain"/>
    <property type="match status" value="1"/>
</dbReference>
<dbReference type="GO" id="GO:0004638">
    <property type="term" value="F:phosphoribosylaminoimidazole carboxylase activity"/>
    <property type="evidence" value="ECO:0007669"/>
    <property type="project" value="InterPro"/>
</dbReference>
<dbReference type="PANTHER" id="PTHR11609:SF5">
    <property type="entry name" value="PHOSPHORIBOSYLAMINOIMIDAZOLE CARBOXYLASE"/>
    <property type="match status" value="1"/>
</dbReference>
<proteinExistence type="inferred from homology"/>
<dbReference type="InterPro" id="IPR005875">
    <property type="entry name" value="PurK"/>
</dbReference>
<dbReference type="Gene3D" id="3.40.50.20">
    <property type="match status" value="1"/>
</dbReference>
<comment type="catalytic activity">
    <reaction evidence="5 6">
        <text>5-amino-1-(5-phospho-beta-D-ribosyl)imidazole + hydrogencarbonate + ATP = 5-carboxyamino-1-(5-phospho-D-ribosyl)imidazole + ADP + phosphate + 2 H(+)</text>
        <dbReference type="Rhea" id="RHEA:19317"/>
        <dbReference type="ChEBI" id="CHEBI:15378"/>
        <dbReference type="ChEBI" id="CHEBI:17544"/>
        <dbReference type="ChEBI" id="CHEBI:30616"/>
        <dbReference type="ChEBI" id="CHEBI:43474"/>
        <dbReference type="ChEBI" id="CHEBI:58730"/>
        <dbReference type="ChEBI" id="CHEBI:137981"/>
        <dbReference type="ChEBI" id="CHEBI:456216"/>
        <dbReference type="EC" id="6.3.4.18"/>
    </reaction>
</comment>
<comment type="function">
    <text evidence="5">Catalyzes the ATP-dependent conversion of 5-aminoimidazole ribonucleotide (AIR) and HCO(3)(-) to N5-carboxyaminoimidazole ribonucleotide (N5-CAIR).</text>
</comment>
<dbReference type="Pfam" id="PF02222">
    <property type="entry name" value="ATP-grasp"/>
    <property type="match status" value="1"/>
</dbReference>
<dbReference type="FunFam" id="3.30.470.20:FF:000029">
    <property type="entry name" value="N5-carboxyaminoimidazole ribonucleotide synthase"/>
    <property type="match status" value="1"/>
</dbReference>
<feature type="binding site" evidence="5">
    <location>
        <position position="196"/>
    </location>
    <ligand>
        <name>ATP</name>
        <dbReference type="ChEBI" id="CHEBI:30616"/>
    </ligand>
</feature>
<evidence type="ECO:0000259" key="7">
    <source>
        <dbReference type="PROSITE" id="PS50975"/>
    </source>
</evidence>
<dbReference type="NCBIfam" id="TIGR01161">
    <property type="entry name" value="purK"/>
    <property type="match status" value="1"/>
</dbReference>
<comment type="caution">
    <text evidence="8">The sequence shown here is derived from an EMBL/GenBank/DDBJ whole genome shotgun (WGS) entry which is preliminary data.</text>
</comment>
<keyword evidence="4 5" id="KW-0067">ATP-binding</keyword>
<evidence type="ECO:0000256" key="5">
    <source>
        <dbReference type="HAMAP-Rule" id="MF_01928"/>
    </source>
</evidence>
<comment type="subunit">
    <text evidence="5 6">Homodimer.</text>
</comment>
<dbReference type="UniPathway" id="UPA00074">
    <property type="reaction ID" value="UER00942"/>
</dbReference>
<dbReference type="NCBIfam" id="NF004675">
    <property type="entry name" value="PRK06019.1-1"/>
    <property type="match status" value="1"/>
</dbReference>
<evidence type="ECO:0000256" key="2">
    <source>
        <dbReference type="ARBA" id="ARBA00022741"/>
    </source>
</evidence>
<comment type="function">
    <text evidence="6">Catalyzes the ATP-dependent conversion of 5-aminoimidazole ribonucleotide (AIR) and HCO(3)- to N5-carboxyaminoimidazole ribonucleotide (N5-CAIR).</text>
</comment>
<evidence type="ECO:0000313" key="9">
    <source>
        <dbReference type="Proteomes" id="UP000465601"/>
    </source>
</evidence>
<protein>
    <recommendedName>
        <fullName evidence="5 6">N5-carboxyaminoimidazole ribonucleotide synthase</fullName>
        <shortName evidence="5 6">N5-CAIR synthase</shortName>
        <ecNumber evidence="5 6">6.3.4.18</ecNumber>
    </recommendedName>
    <alternativeName>
        <fullName evidence="5 6">5-(carboxyamino)imidazole ribonucleotide synthetase</fullName>
    </alternativeName>
</protein>
<keyword evidence="2 5" id="KW-0547">Nucleotide-binding</keyword>
<dbReference type="GO" id="GO:0034028">
    <property type="term" value="F:5-(carboxyamino)imidazole ribonucleotide synthase activity"/>
    <property type="evidence" value="ECO:0007669"/>
    <property type="project" value="UniProtKB-UniRule"/>
</dbReference>
<comment type="caution">
    <text evidence="5">Lacks conserved residue(s) required for the propagation of feature annotation.</text>
</comment>
<feature type="domain" description="ATP-grasp" evidence="7">
    <location>
        <begin position="91"/>
        <end position="280"/>
    </location>
</feature>
<dbReference type="InterPro" id="IPR054350">
    <property type="entry name" value="PurT/PurK_preATP-grasp"/>
</dbReference>
<evidence type="ECO:0000256" key="1">
    <source>
        <dbReference type="ARBA" id="ARBA00022598"/>
    </source>
</evidence>